<protein>
    <submittedName>
        <fullName evidence="1">Uncharacterized protein</fullName>
    </submittedName>
</protein>
<dbReference type="Proteomes" id="UP000821845">
    <property type="component" value="Chromosome 4"/>
</dbReference>
<proteinExistence type="predicted"/>
<keyword evidence="2" id="KW-1185">Reference proteome</keyword>
<evidence type="ECO:0000313" key="2">
    <source>
        <dbReference type="Proteomes" id="UP000821845"/>
    </source>
</evidence>
<reference evidence="1" key="1">
    <citation type="submission" date="2020-05" db="EMBL/GenBank/DDBJ databases">
        <title>Large-scale comparative analyses of tick genomes elucidate their genetic diversity and vector capacities.</title>
        <authorList>
            <person name="Jia N."/>
            <person name="Wang J."/>
            <person name="Shi W."/>
            <person name="Du L."/>
            <person name="Sun Y."/>
            <person name="Zhan W."/>
            <person name="Jiang J."/>
            <person name="Wang Q."/>
            <person name="Zhang B."/>
            <person name="Ji P."/>
            <person name="Sakyi L.B."/>
            <person name="Cui X."/>
            <person name="Yuan T."/>
            <person name="Jiang B."/>
            <person name="Yang W."/>
            <person name="Lam T.T.-Y."/>
            <person name="Chang Q."/>
            <person name="Ding S."/>
            <person name="Wang X."/>
            <person name="Zhu J."/>
            <person name="Ruan X."/>
            <person name="Zhao L."/>
            <person name="Wei J."/>
            <person name="Que T."/>
            <person name="Du C."/>
            <person name="Cheng J."/>
            <person name="Dai P."/>
            <person name="Han X."/>
            <person name="Huang E."/>
            <person name="Gao Y."/>
            <person name="Liu J."/>
            <person name="Shao H."/>
            <person name="Ye R."/>
            <person name="Li L."/>
            <person name="Wei W."/>
            <person name="Wang X."/>
            <person name="Wang C."/>
            <person name="Yang T."/>
            <person name="Huo Q."/>
            <person name="Li W."/>
            <person name="Guo W."/>
            <person name="Chen H."/>
            <person name="Zhou L."/>
            <person name="Ni X."/>
            <person name="Tian J."/>
            <person name="Zhou Y."/>
            <person name="Sheng Y."/>
            <person name="Liu T."/>
            <person name="Pan Y."/>
            <person name="Xia L."/>
            <person name="Li J."/>
            <person name="Zhao F."/>
            <person name="Cao W."/>
        </authorList>
    </citation>
    <scope>NUCLEOTIDE SEQUENCE</scope>
    <source>
        <strain evidence="1">Hyas-2018</strain>
    </source>
</reference>
<sequence length="141" mass="15698">MDQWNAVLLRRWRNGILPSMWKAGKVRHRPNGPVADRVTTKLKAVLDKNLGFYVLKQVCNALSGADSKIPGEIRASKVPDYNISDKRKLSLAIALIGAPSLVFLDEPLKGVDTGTSQKFFDILRHVRSRAKATTIIYASVR</sequence>
<dbReference type="EMBL" id="CM023484">
    <property type="protein sequence ID" value="KAH6934560.1"/>
    <property type="molecule type" value="Genomic_DNA"/>
</dbReference>
<organism evidence="1 2">
    <name type="scientific">Hyalomma asiaticum</name>
    <name type="common">Tick</name>
    <dbReference type="NCBI Taxonomy" id="266040"/>
    <lineage>
        <taxon>Eukaryota</taxon>
        <taxon>Metazoa</taxon>
        <taxon>Ecdysozoa</taxon>
        <taxon>Arthropoda</taxon>
        <taxon>Chelicerata</taxon>
        <taxon>Arachnida</taxon>
        <taxon>Acari</taxon>
        <taxon>Parasitiformes</taxon>
        <taxon>Ixodida</taxon>
        <taxon>Ixodoidea</taxon>
        <taxon>Ixodidae</taxon>
        <taxon>Hyalomminae</taxon>
        <taxon>Hyalomma</taxon>
    </lineage>
</organism>
<evidence type="ECO:0000313" key="1">
    <source>
        <dbReference type="EMBL" id="KAH6934560.1"/>
    </source>
</evidence>
<gene>
    <name evidence="1" type="ORF">HPB50_025425</name>
</gene>
<name>A0ACB7SIV0_HYAAI</name>
<comment type="caution">
    <text evidence="1">The sequence shown here is derived from an EMBL/GenBank/DDBJ whole genome shotgun (WGS) entry which is preliminary data.</text>
</comment>
<accession>A0ACB7SIV0</accession>